<reference evidence="3" key="1">
    <citation type="submission" date="2023-07" db="EMBL/GenBank/DDBJ databases">
        <title>30 novel species of actinomycetes from the DSMZ collection.</title>
        <authorList>
            <person name="Nouioui I."/>
        </authorList>
    </citation>
    <scope>NUCLEOTIDE SEQUENCE [LARGE SCALE GENOMIC DNA]</scope>
    <source>
        <strain evidence="3">DSM 41982</strain>
    </source>
</reference>
<feature type="domain" description="DUF6194" evidence="1">
    <location>
        <begin position="1"/>
        <end position="146"/>
    </location>
</feature>
<evidence type="ECO:0000313" key="2">
    <source>
        <dbReference type="EMBL" id="MDT0415018.1"/>
    </source>
</evidence>
<dbReference type="Pfam" id="PF19694">
    <property type="entry name" value="DUF6194"/>
    <property type="match status" value="1"/>
</dbReference>
<dbReference type="Proteomes" id="UP001183607">
    <property type="component" value="Unassembled WGS sequence"/>
</dbReference>
<protein>
    <submittedName>
        <fullName evidence="2">DUF6194 family protein</fullName>
    </submittedName>
</protein>
<dbReference type="AlphaFoldDB" id="A0ABD5E2Y9"/>
<evidence type="ECO:0000313" key="3">
    <source>
        <dbReference type="Proteomes" id="UP001183607"/>
    </source>
</evidence>
<organism evidence="2 3">
    <name type="scientific">Streptomyces evansiae</name>
    <dbReference type="NCBI Taxonomy" id="3075535"/>
    <lineage>
        <taxon>Bacteria</taxon>
        <taxon>Bacillati</taxon>
        <taxon>Actinomycetota</taxon>
        <taxon>Actinomycetes</taxon>
        <taxon>Kitasatosporales</taxon>
        <taxon>Streptomycetaceae</taxon>
        <taxon>Streptomyces</taxon>
    </lineage>
</organism>
<name>A0ABD5E2Y9_9ACTN</name>
<gene>
    <name evidence="2" type="ORF">RM574_05890</name>
</gene>
<dbReference type="EMBL" id="JAVRER010000006">
    <property type="protein sequence ID" value="MDT0415018.1"/>
    <property type="molecule type" value="Genomic_DNA"/>
</dbReference>
<accession>A0ABD5E2Y9</accession>
<evidence type="ECO:0000259" key="1">
    <source>
        <dbReference type="Pfam" id="PF19694"/>
    </source>
</evidence>
<dbReference type="RefSeq" id="WP_093853361.1">
    <property type="nucleotide sequence ID" value="NZ_JAVRER010000006.1"/>
</dbReference>
<sequence length="149" mass="15854">MSIEHILGAVRRLDGALVVVAGPDSGFPPLAHGDAFFFHAPDGHVPARTPPYGTVITKDYPGDSSSRLDAPGRHRVNVHAGRVATRRHAPGGTADPAATDVFFPHPLYGAQGWLSVVNPGPRTTDTLLGLLRTAHEAARARHERRAGPR</sequence>
<dbReference type="InterPro" id="IPR045676">
    <property type="entry name" value="DUF6194"/>
</dbReference>
<comment type="caution">
    <text evidence="2">The sequence shown here is derived from an EMBL/GenBank/DDBJ whole genome shotgun (WGS) entry which is preliminary data.</text>
</comment>
<proteinExistence type="predicted"/>